<organism evidence="1 2">
    <name type="scientific">Brasilonema bromeliae SPC951</name>
    <dbReference type="NCBI Taxonomy" id="385972"/>
    <lineage>
        <taxon>Bacteria</taxon>
        <taxon>Bacillati</taxon>
        <taxon>Cyanobacteriota</taxon>
        <taxon>Cyanophyceae</taxon>
        <taxon>Nostocales</taxon>
        <taxon>Scytonemataceae</taxon>
        <taxon>Brasilonema</taxon>
        <taxon>Bromeliae group (in: Brasilonema)</taxon>
    </lineage>
</organism>
<dbReference type="RefSeq" id="WP_063772984.1">
    <property type="nucleotide sequence ID" value="NZ_CAWPJE010000193.1"/>
</dbReference>
<protein>
    <submittedName>
        <fullName evidence="1">Phycobilisome degradation protein nblA</fullName>
    </submittedName>
</protein>
<dbReference type="SUPFAM" id="SSF109859">
    <property type="entry name" value="NblA-like"/>
    <property type="match status" value="1"/>
</dbReference>
<dbReference type="Proteomes" id="UP000718564">
    <property type="component" value="Unassembled WGS sequence"/>
</dbReference>
<comment type="caution">
    <text evidence="1">The sequence shown here is derived from an EMBL/GenBank/DDBJ whole genome shotgun (WGS) entry which is preliminary data.</text>
</comment>
<accession>A0ABX1P0Z2</accession>
<dbReference type="InterPro" id="IPR007574">
    <property type="entry name" value="NblA"/>
</dbReference>
<dbReference type="InterPro" id="IPR036904">
    <property type="entry name" value="NblA_sf"/>
</dbReference>
<evidence type="ECO:0000313" key="1">
    <source>
        <dbReference type="EMBL" id="NMG17980.1"/>
    </source>
</evidence>
<dbReference type="EMBL" id="QMEB01000001">
    <property type="protein sequence ID" value="NMG17980.1"/>
    <property type="molecule type" value="Genomic_DNA"/>
</dbReference>
<evidence type="ECO:0000313" key="2">
    <source>
        <dbReference type="Proteomes" id="UP000718564"/>
    </source>
</evidence>
<name>A0ABX1P0Z2_9CYAN</name>
<reference evidence="1 2" key="1">
    <citation type="submission" date="2018-06" db="EMBL/GenBank/DDBJ databases">
        <title>Comparative genomics of Brasilonema spp. strains.</title>
        <authorList>
            <person name="Alvarenga D.O."/>
            <person name="Fiore M.F."/>
            <person name="Varani A.M."/>
        </authorList>
    </citation>
    <scope>NUCLEOTIDE SEQUENCE [LARGE SCALE GENOMIC DNA]</scope>
    <source>
        <strain evidence="1 2">SPC951</strain>
    </source>
</reference>
<sequence>MREIPIELSLEQEFSLKTYEQQVQGLNEKQAQGLLLEVLRQLMIKENVIKHLIAQIE</sequence>
<keyword evidence="2" id="KW-1185">Reference proteome</keyword>
<gene>
    <name evidence="1" type="ORF">DP116_00385</name>
</gene>
<dbReference type="Pfam" id="PF04485">
    <property type="entry name" value="NblA"/>
    <property type="match status" value="1"/>
</dbReference>
<dbReference type="Gene3D" id="1.10.287.670">
    <property type="entry name" value="Phycobilisome degradation protein NblA"/>
    <property type="match status" value="1"/>
</dbReference>
<proteinExistence type="predicted"/>